<name>A0A6I4M5R9_9SPHN</name>
<organism evidence="2 3">
    <name type="scientific">Sphingorhabdus profundilacus</name>
    <dbReference type="NCBI Taxonomy" id="2509718"/>
    <lineage>
        <taxon>Bacteria</taxon>
        <taxon>Pseudomonadati</taxon>
        <taxon>Pseudomonadota</taxon>
        <taxon>Alphaproteobacteria</taxon>
        <taxon>Sphingomonadales</taxon>
        <taxon>Sphingomonadaceae</taxon>
        <taxon>Sphingorhabdus</taxon>
    </lineage>
</organism>
<accession>A0A6I4M5R9</accession>
<dbReference type="Gene3D" id="3.30.1150.10">
    <property type="match status" value="1"/>
</dbReference>
<dbReference type="OrthoDB" id="7161229at2"/>
<keyword evidence="3" id="KW-1185">Reference proteome</keyword>
<evidence type="ECO:0000256" key="1">
    <source>
        <dbReference type="SAM" id="MobiDB-lite"/>
    </source>
</evidence>
<comment type="caution">
    <text evidence="2">The sequence shown here is derived from an EMBL/GenBank/DDBJ whole genome shotgun (WGS) entry which is preliminary data.</text>
</comment>
<dbReference type="EMBL" id="SDWJ01000002">
    <property type="protein sequence ID" value="MVZ97978.1"/>
    <property type="molecule type" value="Genomic_DNA"/>
</dbReference>
<reference evidence="2 3" key="1">
    <citation type="submission" date="2019-01" db="EMBL/GenBank/DDBJ databases">
        <title>Sphingorhabdus lacus sp.nov., isolated from an oligotrophic freshwater lake.</title>
        <authorList>
            <person name="Park M."/>
        </authorList>
    </citation>
    <scope>NUCLEOTIDE SEQUENCE [LARGE SCALE GENOMIC DNA]</scope>
    <source>
        <strain evidence="2 3">IMCC26285</strain>
    </source>
</reference>
<evidence type="ECO:0000313" key="3">
    <source>
        <dbReference type="Proteomes" id="UP000471147"/>
    </source>
</evidence>
<gene>
    <name evidence="2" type="ORF">EUU23_09690</name>
</gene>
<protein>
    <recommendedName>
        <fullName evidence="4">Cell envelope biogenesis protein TolA</fullName>
    </recommendedName>
</protein>
<proteinExistence type="predicted"/>
<dbReference type="AlphaFoldDB" id="A0A6I4M5R9"/>
<evidence type="ECO:0008006" key="4">
    <source>
        <dbReference type="Google" id="ProtNLM"/>
    </source>
</evidence>
<feature type="compositionally biased region" description="Pro residues" evidence="1">
    <location>
        <begin position="94"/>
        <end position="108"/>
    </location>
</feature>
<evidence type="ECO:0000313" key="2">
    <source>
        <dbReference type="EMBL" id="MVZ97978.1"/>
    </source>
</evidence>
<sequence length="274" mass="28703">MMDRAEKLGLGTAVGGHVVLLGAMALGLMMSAEPVTKPEAISVSLVGEIADVSTAPDAIQEESAPPAPGEIEPTEPPPSPAMQIERPVEKPQAKPVPKPLARDTPPPAKTATKKVAVKQPPAKSNTAAAKSGKATTPAKPGGFSKSSLDSIEAIGKAPGAGKAIGTSAAKISAEVRRAISVSINSEVRGPWNACKFSGVDANLLVTIVKFELNRDGSLKGYKSVATTGQNDSNKFQVGRHQECAKLAIKQASPFNLPDENFDFWKDYELELFKK</sequence>
<dbReference type="Proteomes" id="UP000471147">
    <property type="component" value="Unassembled WGS sequence"/>
</dbReference>
<feature type="region of interest" description="Disordered" evidence="1">
    <location>
        <begin position="56"/>
        <end position="144"/>
    </location>
</feature>
<dbReference type="RefSeq" id="WP_160353945.1">
    <property type="nucleotide sequence ID" value="NZ_SDWJ01000002.1"/>
</dbReference>